<dbReference type="RefSeq" id="WP_109619809.1">
    <property type="nucleotide sequence ID" value="NZ_QGDO01000004.1"/>
</dbReference>
<feature type="domain" description="Bacterial sugar transferase" evidence="8">
    <location>
        <begin position="265"/>
        <end position="450"/>
    </location>
</feature>
<dbReference type="GO" id="GO:0016020">
    <property type="term" value="C:membrane"/>
    <property type="evidence" value="ECO:0007669"/>
    <property type="project" value="UniProtKB-SubCell"/>
</dbReference>
<keyword evidence="4 7" id="KW-0812">Transmembrane</keyword>
<proteinExistence type="inferred from homology"/>
<evidence type="ECO:0000256" key="3">
    <source>
        <dbReference type="ARBA" id="ARBA00022679"/>
    </source>
</evidence>
<feature type="transmembrane region" description="Helical" evidence="7">
    <location>
        <begin position="81"/>
        <end position="100"/>
    </location>
</feature>
<dbReference type="Gene3D" id="3.40.50.720">
    <property type="entry name" value="NAD(P)-binding Rossmann-like Domain"/>
    <property type="match status" value="1"/>
</dbReference>
<dbReference type="NCBIfam" id="TIGR03025">
    <property type="entry name" value="EPS_sugtrans"/>
    <property type="match status" value="1"/>
</dbReference>
<evidence type="ECO:0000259" key="8">
    <source>
        <dbReference type="Pfam" id="PF02397"/>
    </source>
</evidence>
<evidence type="ECO:0000256" key="5">
    <source>
        <dbReference type="ARBA" id="ARBA00022989"/>
    </source>
</evidence>
<evidence type="ECO:0000256" key="2">
    <source>
        <dbReference type="ARBA" id="ARBA00006464"/>
    </source>
</evidence>
<comment type="subcellular location">
    <subcellularLocation>
        <location evidence="1">Membrane</location>
        <topology evidence="1">Multi-pass membrane protein</topology>
    </subcellularLocation>
</comment>
<dbReference type="PANTHER" id="PTHR30576:SF0">
    <property type="entry name" value="UNDECAPRENYL-PHOSPHATE N-ACETYLGALACTOSAMINYL 1-PHOSPHATE TRANSFERASE-RELATED"/>
    <property type="match status" value="1"/>
</dbReference>
<comment type="similarity">
    <text evidence="2">Belongs to the bacterial sugar transferase family.</text>
</comment>
<dbReference type="Pfam" id="PF13727">
    <property type="entry name" value="CoA_binding_3"/>
    <property type="match status" value="1"/>
</dbReference>
<organism evidence="9 10">
    <name type="scientific">Sediminitomix flava</name>
    <dbReference type="NCBI Taxonomy" id="379075"/>
    <lineage>
        <taxon>Bacteria</taxon>
        <taxon>Pseudomonadati</taxon>
        <taxon>Bacteroidota</taxon>
        <taxon>Cytophagia</taxon>
        <taxon>Cytophagales</taxon>
        <taxon>Flammeovirgaceae</taxon>
        <taxon>Sediminitomix</taxon>
    </lineage>
</organism>
<keyword evidence="3 9" id="KW-0808">Transferase</keyword>
<name>A0A315Z902_SEDFL</name>
<evidence type="ECO:0000256" key="6">
    <source>
        <dbReference type="ARBA" id="ARBA00023136"/>
    </source>
</evidence>
<dbReference type="InterPro" id="IPR017473">
    <property type="entry name" value="Undecaprenyl-P_gluc_Ptfrase"/>
</dbReference>
<comment type="caution">
    <text evidence="9">The sequence shown here is derived from an EMBL/GenBank/DDBJ whole genome shotgun (WGS) entry which is preliminary data.</text>
</comment>
<gene>
    <name evidence="9" type="ORF">BC781_104195</name>
</gene>
<dbReference type="PANTHER" id="PTHR30576">
    <property type="entry name" value="COLANIC BIOSYNTHESIS UDP-GLUCOSE LIPID CARRIER TRANSFERASE"/>
    <property type="match status" value="1"/>
</dbReference>
<evidence type="ECO:0000313" key="9">
    <source>
        <dbReference type="EMBL" id="PWJ40929.1"/>
    </source>
</evidence>
<dbReference type="EMBL" id="QGDO01000004">
    <property type="protein sequence ID" value="PWJ40929.1"/>
    <property type="molecule type" value="Genomic_DNA"/>
</dbReference>
<feature type="transmembrane region" description="Helical" evidence="7">
    <location>
        <begin position="44"/>
        <end position="61"/>
    </location>
</feature>
<evidence type="ECO:0000256" key="1">
    <source>
        <dbReference type="ARBA" id="ARBA00004141"/>
    </source>
</evidence>
<keyword evidence="6 7" id="KW-0472">Membrane</keyword>
<accession>A0A315Z902</accession>
<dbReference type="OrthoDB" id="9808602at2"/>
<sequence>MTGNSHYIKPIVFTLDLVIVNISLLLVAFWKFDSVAILFEEPYSLLYVGSNVFWIMLELIIKPFHIKRTMRYVQYVRKYTFTVLMHFLLITAFSTLIKFSNISREFLILGFTTEWFLMMLLGGTLIWTLRAYRKNGYNYRNVIIAGHGELSKQLEILFRAHPEYGYRIKRLFGDEQNQKVSDLSTISEYINNEDIDEVYCCVPYLTHEKIRELIDYAEDRFIKVKLITDFRGFPMKGLTLERYGHIPVLNVTEIPLDDIKNRVIKRTFDIAFSSLVMLLVFSWLFPIIGLLIKLESRGPVFFKQKRTGKDGKSFWCYKFRSMAVNSDSDSRQATKGDMRITKVGAFIRKTSIDEFPQFINVLKGEMSVVGPRPHMLKHTEEYSKIIEKFMTRHFVKPGITGLAQAKGYRGETEGDDYAMKGRVKLDRFYVENWSLYFDVKIIVLTGLSIVKGDENAY</sequence>
<dbReference type="GO" id="GO:0016780">
    <property type="term" value="F:phosphotransferase activity, for other substituted phosphate groups"/>
    <property type="evidence" value="ECO:0007669"/>
    <property type="project" value="TreeGrafter"/>
</dbReference>
<feature type="transmembrane region" description="Helical" evidence="7">
    <location>
        <begin position="106"/>
        <end position="129"/>
    </location>
</feature>
<dbReference type="NCBIfam" id="TIGR03023">
    <property type="entry name" value="WcaJ_sugtrans"/>
    <property type="match status" value="1"/>
</dbReference>
<feature type="transmembrane region" description="Helical" evidence="7">
    <location>
        <begin position="270"/>
        <end position="292"/>
    </location>
</feature>
<dbReference type="Proteomes" id="UP000245535">
    <property type="component" value="Unassembled WGS sequence"/>
</dbReference>
<keyword evidence="10" id="KW-1185">Reference proteome</keyword>
<feature type="transmembrane region" description="Helical" evidence="7">
    <location>
        <begin position="12"/>
        <end position="32"/>
    </location>
</feature>
<evidence type="ECO:0000313" key="10">
    <source>
        <dbReference type="Proteomes" id="UP000245535"/>
    </source>
</evidence>
<dbReference type="InterPro" id="IPR017475">
    <property type="entry name" value="EPS_sugar_tfrase"/>
</dbReference>
<keyword evidence="5 7" id="KW-1133">Transmembrane helix</keyword>
<reference evidence="9 10" key="1">
    <citation type="submission" date="2018-03" db="EMBL/GenBank/DDBJ databases">
        <title>Genomic Encyclopedia of Archaeal and Bacterial Type Strains, Phase II (KMG-II): from individual species to whole genera.</title>
        <authorList>
            <person name="Goeker M."/>
        </authorList>
    </citation>
    <scope>NUCLEOTIDE SEQUENCE [LARGE SCALE GENOMIC DNA]</scope>
    <source>
        <strain evidence="9 10">DSM 28229</strain>
    </source>
</reference>
<evidence type="ECO:0000256" key="7">
    <source>
        <dbReference type="SAM" id="Phobius"/>
    </source>
</evidence>
<protein>
    <submittedName>
        <fullName evidence="9">Putative colanic acid biosynthesis UDP-glucose lipid carrier transferase</fullName>
    </submittedName>
</protein>
<dbReference type="Pfam" id="PF02397">
    <property type="entry name" value="Bac_transf"/>
    <property type="match status" value="1"/>
</dbReference>
<dbReference type="InterPro" id="IPR003362">
    <property type="entry name" value="Bact_transf"/>
</dbReference>
<dbReference type="AlphaFoldDB" id="A0A315Z902"/>
<evidence type="ECO:0000256" key="4">
    <source>
        <dbReference type="ARBA" id="ARBA00022692"/>
    </source>
</evidence>